<dbReference type="OrthoDB" id="8190435at2759"/>
<dbReference type="Proteomes" id="UP000515158">
    <property type="component" value="Unplaced"/>
</dbReference>
<organism evidence="3">
    <name type="scientific">Thrips palmi</name>
    <name type="common">Melon thrips</name>
    <dbReference type="NCBI Taxonomy" id="161013"/>
    <lineage>
        <taxon>Eukaryota</taxon>
        <taxon>Metazoa</taxon>
        <taxon>Ecdysozoa</taxon>
        <taxon>Arthropoda</taxon>
        <taxon>Hexapoda</taxon>
        <taxon>Insecta</taxon>
        <taxon>Pterygota</taxon>
        <taxon>Neoptera</taxon>
        <taxon>Paraneoptera</taxon>
        <taxon>Thysanoptera</taxon>
        <taxon>Terebrantia</taxon>
        <taxon>Thripoidea</taxon>
        <taxon>Thripidae</taxon>
        <taxon>Thrips</taxon>
    </lineage>
</organism>
<dbReference type="GeneID" id="117644228"/>
<dbReference type="InParanoid" id="A0A6P8YQZ5"/>
<evidence type="ECO:0000313" key="2">
    <source>
        <dbReference type="Proteomes" id="UP000515158"/>
    </source>
</evidence>
<keyword evidence="2" id="KW-1185">Reference proteome</keyword>
<reference evidence="3" key="1">
    <citation type="submission" date="2025-08" db="UniProtKB">
        <authorList>
            <consortium name="RefSeq"/>
        </authorList>
    </citation>
    <scope>IDENTIFICATION</scope>
    <source>
        <tissue evidence="3">Total insect</tissue>
    </source>
</reference>
<feature type="region of interest" description="Disordered" evidence="1">
    <location>
        <begin position="133"/>
        <end position="158"/>
    </location>
</feature>
<feature type="region of interest" description="Disordered" evidence="1">
    <location>
        <begin position="88"/>
        <end position="114"/>
    </location>
</feature>
<gene>
    <name evidence="3" type="primary">LOC117644228</name>
</gene>
<dbReference type="RefSeq" id="XP_034239391.1">
    <property type="nucleotide sequence ID" value="XM_034383500.1"/>
</dbReference>
<name>A0A6P8YQZ5_THRPL</name>
<dbReference type="AlphaFoldDB" id="A0A6P8YQZ5"/>
<dbReference type="KEGG" id="tpal:117644228"/>
<protein>
    <submittedName>
        <fullName evidence="3">Uncharacterized protein LOC117644228</fullName>
    </submittedName>
</protein>
<accession>A0A6P8YQZ5</accession>
<feature type="compositionally biased region" description="Polar residues" evidence="1">
    <location>
        <begin position="135"/>
        <end position="145"/>
    </location>
</feature>
<sequence>MEFDSNQHSLHRLITLLESLFASTHQSKLSIEAHSREAQELLHGWLLPEDESTPDVCRCAEVQKQQLVAVLDKVGKAVKYSQCVREGRSDVSSPWPDEVASNGSKEEAKKSNSIKEVPAGKFGLGYNRDRFIKGNMTNGSSKKTASNSGGSQIKSSSCLAEKQERHSHLCPVHDGSPKPKNTPTVGLAEALDVKGIPPELVSVLKSVHQFINRLRTSNGKNRSESSFLRHLNAVNETRWNKIPSFSSLLIDLPSLASNEHNGKIPMFEEEKSLSNVAVSQSDNKYPFVGVWNPTIYSTLSVGAFCVQYQNEVIWNLLQMRIQQLQLAQAEWEVCNILSCDPLLCNPELHFSAAPLFLKAATALSRITTLNLPVLVKTCRDS</sequence>
<evidence type="ECO:0000313" key="3">
    <source>
        <dbReference type="RefSeq" id="XP_034239391.1"/>
    </source>
</evidence>
<feature type="compositionally biased region" description="Low complexity" evidence="1">
    <location>
        <begin position="146"/>
        <end position="157"/>
    </location>
</feature>
<evidence type="ECO:0000256" key="1">
    <source>
        <dbReference type="SAM" id="MobiDB-lite"/>
    </source>
</evidence>
<proteinExistence type="predicted"/>